<name>A0A8J2YJ27_9BACL</name>
<evidence type="ECO:0000313" key="1">
    <source>
        <dbReference type="EMBL" id="GGE46800.1"/>
    </source>
</evidence>
<dbReference type="AlphaFoldDB" id="A0A8J2YJ27"/>
<reference evidence="1" key="2">
    <citation type="submission" date="2020-09" db="EMBL/GenBank/DDBJ databases">
        <authorList>
            <person name="Sun Q."/>
            <person name="Zhou Y."/>
        </authorList>
    </citation>
    <scope>NUCLEOTIDE SEQUENCE</scope>
    <source>
        <strain evidence="1">CGMCC 1.15371</strain>
    </source>
</reference>
<gene>
    <name evidence="1" type="ORF">GCM10011391_27060</name>
</gene>
<dbReference type="EMBL" id="BMIR01000013">
    <property type="protein sequence ID" value="GGE46800.1"/>
    <property type="molecule type" value="Genomic_DNA"/>
</dbReference>
<proteinExistence type="predicted"/>
<sequence>MDYCFMRTDTGYDVMIIAVKNKEGIYRVYKVDPDQSEGIHLFNESDPNQLRSRIRKWCREHLPEEMEMVHFNAKNGRDDCIKIKHYLTDQNIPFELKQHTFFISKQRYSSVKDKIKNIAEIEDD</sequence>
<comment type="caution">
    <text evidence="1">The sequence shown here is derived from an EMBL/GenBank/DDBJ whole genome shotgun (WGS) entry which is preliminary data.</text>
</comment>
<organism evidence="1 2">
    <name type="scientific">Pullulanibacillus camelliae</name>
    <dbReference type="NCBI Taxonomy" id="1707096"/>
    <lineage>
        <taxon>Bacteria</taxon>
        <taxon>Bacillati</taxon>
        <taxon>Bacillota</taxon>
        <taxon>Bacilli</taxon>
        <taxon>Bacillales</taxon>
        <taxon>Sporolactobacillaceae</taxon>
        <taxon>Pullulanibacillus</taxon>
    </lineage>
</organism>
<dbReference type="Proteomes" id="UP000628775">
    <property type="component" value="Unassembled WGS sequence"/>
</dbReference>
<protein>
    <submittedName>
        <fullName evidence="1">Uncharacterized protein</fullName>
    </submittedName>
</protein>
<reference evidence="1" key="1">
    <citation type="journal article" date="2014" name="Int. J. Syst. Evol. Microbiol.">
        <title>Complete genome sequence of Corynebacterium casei LMG S-19264T (=DSM 44701T), isolated from a smear-ripened cheese.</title>
        <authorList>
            <consortium name="US DOE Joint Genome Institute (JGI-PGF)"/>
            <person name="Walter F."/>
            <person name="Albersmeier A."/>
            <person name="Kalinowski J."/>
            <person name="Ruckert C."/>
        </authorList>
    </citation>
    <scope>NUCLEOTIDE SEQUENCE</scope>
    <source>
        <strain evidence="1">CGMCC 1.15371</strain>
    </source>
</reference>
<keyword evidence="2" id="KW-1185">Reference proteome</keyword>
<accession>A0A8J2YJ27</accession>
<evidence type="ECO:0000313" key="2">
    <source>
        <dbReference type="Proteomes" id="UP000628775"/>
    </source>
</evidence>